<comment type="cofactor">
    <cofactor evidence="6">
        <name>Ca(2+)</name>
        <dbReference type="ChEBI" id="CHEBI:29108"/>
    </cofactor>
    <text evidence="6">Binds 2 calcium ions per subunit.</text>
</comment>
<evidence type="ECO:0000256" key="6">
    <source>
        <dbReference type="RuleBase" id="RU362112"/>
    </source>
</evidence>
<dbReference type="Proteomes" id="UP000694388">
    <property type="component" value="Unplaced"/>
</dbReference>
<dbReference type="GO" id="GO:0046872">
    <property type="term" value="F:metal ion binding"/>
    <property type="evidence" value="ECO:0007669"/>
    <property type="project" value="UniProtKB-KW"/>
</dbReference>
<dbReference type="SMART" id="SM00159">
    <property type="entry name" value="PTX"/>
    <property type="match status" value="1"/>
</dbReference>
<evidence type="ECO:0000256" key="4">
    <source>
        <dbReference type="ARBA" id="ARBA00023180"/>
    </source>
</evidence>
<comment type="subcellular location">
    <subcellularLocation>
        <location evidence="6">Secreted</location>
    </subcellularLocation>
</comment>
<evidence type="ECO:0000256" key="1">
    <source>
        <dbReference type="ARBA" id="ARBA00022723"/>
    </source>
</evidence>
<comment type="subunit">
    <text evidence="6">Homopentamer. Pentaxin (or pentraxin) have a discoid arrangement of 5 non-covalently bound subunits.</text>
</comment>
<comment type="similarity">
    <text evidence="6">Belongs to the pentraxin family.</text>
</comment>
<evidence type="ECO:0000313" key="9">
    <source>
        <dbReference type="Proteomes" id="UP000694388"/>
    </source>
</evidence>
<keyword evidence="1 6" id="KW-0479">Metal-binding</keyword>
<dbReference type="PANTHER" id="PTHR19277:SF125">
    <property type="entry name" value="B6"/>
    <property type="match status" value="1"/>
</dbReference>
<keyword evidence="4" id="KW-0325">Glycoprotein</keyword>
<reference evidence="8" key="2">
    <citation type="submission" date="2025-09" db="UniProtKB">
        <authorList>
            <consortium name="Ensembl"/>
        </authorList>
    </citation>
    <scope>IDENTIFICATION</scope>
</reference>
<dbReference type="OMA" id="ERACHRR"/>
<protein>
    <recommendedName>
        <fullName evidence="6">Pentraxin family member</fullName>
    </recommendedName>
</protein>
<dbReference type="Pfam" id="PF00354">
    <property type="entry name" value="Pentaxin"/>
    <property type="match status" value="1"/>
</dbReference>
<evidence type="ECO:0000256" key="2">
    <source>
        <dbReference type="ARBA" id="ARBA00022837"/>
    </source>
</evidence>
<feature type="domain" description="Pentraxin (PTX)" evidence="7">
    <location>
        <begin position="32"/>
        <end position="218"/>
    </location>
</feature>
<dbReference type="AlphaFoldDB" id="A0A8C4RBR1"/>
<dbReference type="InterPro" id="IPR001759">
    <property type="entry name" value="PTX_dom"/>
</dbReference>
<keyword evidence="9" id="KW-1185">Reference proteome</keyword>
<comment type="caution">
    <text evidence="5">Lacks conserved residue(s) required for the propagation of feature annotation.</text>
</comment>
<evidence type="ECO:0000256" key="3">
    <source>
        <dbReference type="ARBA" id="ARBA00023157"/>
    </source>
</evidence>
<organism evidence="8 9">
    <name type="scientific">Eptatretus burgeri</name>
    <name type="common">Inshore hagfish</name>
    <dbReference type="NCBI Taxonomy" id="7764"/>
    <lineage>
        <taxon>Eukaryota</taxon>
        <taxon>Metazoa</taxon>
        <taxon>Chordata</taxon>
        <taxon>Craniata</taxon>
        <taxon>Vertebrata</taxon>
        <taxon>Cyclostomata</taxon>
        <taxon>Myxini</taxon>
        <taxon>Myxiniformes</taxon>
        <taxon>Myxinidae</taxon>
        <taxon>Eptatretinae</taxon>
        <taxon>Eptatretus</taxon>
    </lineage>
</organism>
<evidence type="ECO:0000313" key="8">
    <source>
        <dbReference type="Ensembl" id="ENSEBUP00000027775.1"/>
    </source>
</evidence>
<reference evidence="8" key="1">
    <citation type="submission" date="2025-08" db="UniProtKB">
        <authorList>
            <consortium name="Ensembl"/>
        </authorList>
    </citation>
    <scope>IDENTIFICATION</scope>
</reference>
<feature type="signal peptide" evidence="6">
    <location>
        <begin position="1"/>
        <end position="26"/>
    </location>
</feature>
<dbReference type="Ensembl" id="ENSEBUT00000028351.1">
    <property type="protein sequence ID" value="ENSEBUP00000027775.1"/>
    <property type="gene ID" value="ENSEBUG00000016990.1"/>
</dbReference>
<keyword evidence="6" id="KW-0732">Signal</keyword>
<dbReference type="GO" id="GO:0005576">
    <property type="term" value="C:extracellular region"/>
    <property type="evidence" value="ECO:0007669"/>
    <property type="project" value="UniProtKB-SubCell"/>
</dbReference>
<evidence type="ECO:0000256" key="5">
    <source>
        <dbReference type="PROSITE-ProRule" id="PRU01172"/>
    </source>
</evidence>
<dbReference type="PRINTS" id="PR00895">
    <property type="entry name" value="PENTAXIN"/>
</dbReference>
<accession>A0A8C4RBR1</accession>
<keyword evidence="2 6" id="KW-0106">Calcium</keyword>
<feature type="chain" id="PRO_5034309204" description="Pentraxin family member" evidence="6">
    <location>
        <begin position="27"/>
        <end position="218"/>
    </location>
</feature>
<dbReference type="PROSITE" id="PS51828">
    <property type="entry name" value="PTX_2"/>
    <property type="match status" value="1"/>
</dbReference>
<evidence type="ECO:0000259" key="7">
    <source>
        <dbReference type="PROSITE" id="PS51828"/>
    </source>
</evidence>
<dbReference type="InterPro" id="IPR013320">
    <property type="entry name" value="ConA-like_dom_sf"/>
</dbReference>
<dbReference type="PANTHER" id="PTHR19277">
    <property type="entry name" value="PENTRAXIN"/>
    <property type="match status" value="1"/>
</dbReference>
<keyword evidence="3" id="KW-1015">Disulfide bond</keyword>
<dbReference type="Gene3D" id="2.60.120.200">
    <property type="match status" value="1"/>
</dbReference>
<name>A0A8C4RBR1_EPTBU</name>
<dbReference type="SUPFAM" id="SSF49899">
    <property type="entry name" value="Concanavalin A-like lectins/glucanases"/>
    <property type="match status" value="1"/>
</dbReference>
<dbReference type="InterPro" id="IPR051360">
    <property type="entry name" value="Neuronal_Pentraxin_Related"/>
</dbReference>
<proteinExistence type="inferred from homology"/>
<sequence>MVPSLFDTKIELCFLNLFWIVTFASTEPETIYRKAAVFQPAARTKFGRATLPTSEVPMENITFCIDLKLTAPEGSLWTVFSYIEPAASRLSLALSGGADGQLILNVANSEVMYRWIPTVNTWHHVCTIWQGAEGVARLFVDGKMAASWVNVARGATIKGGGSVFLGQRVEVLKDRMSYIHTFNFIIIGFLDNENIVPKTEFIENRWWPCPGQKQDTTI</sequence>